<dbReference type="InterPro" id="IPR014710">
    <property type="entry name" value="RmlC-like_jellyroll"/>
</dbReference>
<evidence type="ECO:0000256" key="4">
    <source>
        <dbReference type="ARBA" id="ARBA00023163"/>
    </source>
</evidence>
<dbReference type="GO" id="GO:0003700">
    <property type="term" value="F:DNA-binding transcription factor activity"/>
    <property type="evidence" value="ECO:0007669"/>
    <property type="project" value="InterPro"/>
</dbReference>
<dbReference type="Pfam" id="PF12833">
    <property type="entry name" value="HTH_18"/>
    <property type="match status" value="1"/>
</dbReference>
<accession>A0A4R6KC39</accession>
<dbReference type="PROSITE" id="PS00041">
    <property type="entry name" value="HTH_ARAC_FAMILY_1"/>
    <property type="match status" value="1"/>
</dbReference>
<reference evidence="6 7" key="1">
    <citation type="submission" date="2019-03" db="EMBL/GenBank/DDBJ databases">
        <title>Genomic Encyclopedia of Type Strains, Phase III (KMG-III): the genomes of soil and plant-associated and newly described type strains.</title>
        <authorList>
            <person name="Whitman W."/>
        </authorList>
    </citation>
    <scope>NUCLEOTIDE SEQUENCE [LARGE SCALE GENOMIC DNA]</scope>
    <source>
        <strain evidence="6 7">VKM Ac-2527</strain>
    </source>
</reference>
<proteinExistence type="predicted"/>
<evidence type="ECO:0000313" key="6">
    <source>
        <dbReference type="EMBL" id="TDO47749.1"/>
    </source>
</evidence>
<dbReference type="AlphaFoldDB" id="A0A4R6KC39"/>
<dbReference type="Gene3D" id="2.60.120.10">
    <property type="entry name" value="Jelly Rolls"/>
    <property type="match status" value="1"/>
</dbReference>
<evidence type="ECO:0000313" key="7">
    <source>
        <dbReference type="Proteomes" id="UP000295388"/>
    </source>
</evidence>
<dbReference type="InterPro" id="IPR037923">
    <property type="entry name" value="HTH-like"/>
</dbReference>
<organism evidence="6 7">
    <name type="scientific">Kribbella caucasensis</name>
    <dbReference type="NCBI Taxonomy" id="2512215"/>
    <lineage>
        <taxon>Bacteria</taxon>
        <taxon>Bacillati</taxon>
        <taxon>Actinomycetota</taxon>
        <taxon>Actinomycetes</taxon>
        <taxon>Propionibacteriales</taxon>
        <taxon>Kribbellaceae</taxon>
        <taxon>Kribbella</taxon>
    </lineage>
</organism>
<dbReference type="GO" id="GO:0043565">
    <property type="term" value="F:sequence-specific DNA binding"/>
    <property type="evidence" value="ECO:0007669"/>
    <property type="project" value="InterPro"/>
</dbReference>
<dbReference type="InterPro" id="IPR009057">
    <property type="entry name" value="Homeodomain-like_sf"/>
</dbReference>
<dbReference type="Gene3D" id="1.10.10.60">
    <property type="entry name" value="Homeodomain-like"/>
    <property type="match status" value="2"/>
</dbReference>
<name>A0A4R6KC39_9ACTN</name>
<keyword evidence="3" id="KW-0010">Activator</keyword>
<dbReference type="Pfam" id="PF02311">
    <property type="entry name" value="AraC_binding"/>
    <property type="match status" value="1"/>
</dbReference>
<feature type="domain" description="HTH araC/xylS-type" evidence="5">
    <location>
        <begin position="176"/>
        <end position="274"/>
    </location>
</feature>
<comment type="caution">
    <text evidence="6">The sequence shown here is derived from an EMBL/GenBank/DDBJ whole genome shotgun (WGS) entry which is preliminary data.</text>
</comment>
<dbReference type="PRINTS" id="PR00032">
    <property type="entry name" value="HTHARAC"/>
</dbReference>
<dbReference type="SUPFAM" id="SSF46689">
    <property type="entry name" value="Homeodomain-like"/>
    <property type="match status" value="2"/>
</dbReference>
<keyword evidence="4" id="KW-0804">Transcription</keyword>
<dbReference type="EMBL" id="SNWQ01000008">
    <property type="protein sequence ID" value="TDO47749.1"/>
    <property type="molecule type" value="Genomic_DNA"/>
</dbReference>
<dbReference type="SUPFAM" id="SSF51215">
    <property type="entry name" value="Regulatory protein AraC"/>
    <property type="match status" value="1"/>
</dbReference>
<sequence length="274" mass="30838">MPLIRPTGLRAGFRADVRDPASGLIHAGEQWVPESFLIEPHTHPVWEVYLQMHGVTRWVAGSETYLLQPGHLFAVPPELEHHLAGSSGNHHFYFAAIDLDPVVKRRGLAAWPPNVVHRENSGDLSDAFAHLVRELTTRYEHADEGLGLAVDHLVLAVTRALTRTARPQLAVHPAVRTVKRLLDHDFHERWTLEELAARVGLAPSYLAGLFTEQFGQPPHRYLTERRVERARQLLTTSDLPITAMAQTLGFSSSQHFARVFRQFTGTTPTAYRNQ</sequence>
<dbReference type="InterPro" id="IPR003313">
    <property type="entry name" value="AraC-bd"/>
</dbReference>
<dbReference type="OrthoDB" id="3172070at2"/>
<dbReference type="Proteomes" id="UP000295388">
    <property type="component" value="Unassembled WGS sequence"/>
</dbReference>
<protein>
    <submittedName>
        <fullName evidence="6">AraC-like DNA-binding protein</fullName>
    </submittedName>
</protein>
<dbReference type="InterPro" id="IPR020449">
    <property type="entry name" value="Tscrpt_reg_AraC-type_HTH"/>
</dbReference>
<evidence type="ECO:0000256" key="3">
    <source>
        <dbReference type="ARBA" id="ARBA00023159"/>
    </source>
</evidence>
<evidence type="ECO:0000256" key="1">
    <source>
        <dbReference type="ARBA" id="ARBA00023015"/>
    </source>
</evidence>
<gene>
    <name evidence="6" type="ORF">EV643_10855</name>
</gene>
<keyword evidence="7" id="KW-1185">Reference proteome</keyword>
<evidence type="ECO:0000259" key="5">
    <source>
        <dbReference type="PROSITE" id="PS01124"/>
    </source>
</evidence>
<dbReference type="PROSITE" id="PS01124">
    <property type="entry name" value="HTH_ARAC_FAMILY_2"/>
    <property type="match status" value="1"/>
</dbReference>
<evidence type="ECO:0000256" key="2">
    <source>
        <dbReference type="ARBA" id="ARBA00023125"/>
    </source>
</evidence>
<dbReference type="PANTHER" id="PTHR46796">
    <property type="entry name" value="HTH-TYPE TRANSCRIPTIONAL ACTIVATOR RHAS-RELATED"/>
    <property type="match status" value="1"/>
</dbReference>
<dbReference type="InterPro" id="IPR050204">
    <property type="entry name" value="AraC_XylS_family_regulators"/>
</dbReference>
<dbReference type="InterPro" id="IPR018060">
    <property type="entry name" value="HTH_AraC"/>
</dbReference>
<dbReference type="RefSeq" id="WP_133801197.1">
    <property type="nucleotide sequence ID" value="NZ_SNWQ01000008.1"/>
</dbReference>
<dbReference type="SMART" id="SM00342">
    <property type="entry name" value="HTH_ARAC"/>
    <property type="match status" value="1"/>
</dbReference>
<dbReference type="InterPro" id="IPR018062">
    <property type="entry name" value="HTH_AraC-typ_CS"/>
</dbReference>
<keyword evidence="1" id="KW-0805">Transcription regulation</keyword>
<keyword evidence="2 6" id="KW-0238">DNA-binding</keyword>